<dbReference type="AlphaFoldDB" id="A0A2H1L107"/>
<evidence type="ECO:0000313" key="2">
    <source>
        <dbReference type="Proteomes" id="UP000234462"/>
    </source>
</evidence>
<dbReference type="Proteomes" id="UP000234462">
    <property type="component" value="Unassembled WGS sequence"/>
</dbReference>
<dbReference type="RefSeq" id="WP_101586802.1">
    <property type="nucleotide sequence ID" value="NZ_FXZM01000001.1"/>
</dbReference>
<dbReference type="Pfam" id="PF05768">
    <property type="entry name" value="Glrx-like"/>
    <property type="match status" value="1"/>
</dbReference>
<accession>A0A2H1L107</accession>
<organism evidence="1 2">
    <name type="scientific">Brevibacterium jeotgali</name>
    <dbReference type="NCBI Taxonomy" id="1262550"/>
    <lineage>
        <taxon>Bacteria</taxon>
        <taxon>Bacillati</taxon>
        <taxon>Actinomycetota</taxon>
        <taxon>Actinomycetes</taxon>
        <taxon>Micrococcales</taxon>
        <taxon>Brevibacteriaceae</taxon>
        <taxon>Brevibacterium</taxon>
    </lineage>
</organism>
<evidence type="ECO:0000313" key="1">
    <source>
        <dbReference type="EMBL" id="SMY10542.1"/>
    </source>
</evidence>
<keyword evidence="2" id="KW-1185">Reference proteome</keyword>
<protein>
    <submittedName>
        <fullName evidence="1">Glutaredoxin-like domain (DUF836)</fullName>
    </submittedName>
</protein>
<dbReference type="SUPFAM" id="SSF52833">
    <property type="entry name" value="Thioredoxin-like"/>
    <property type="match status" value="1"/>
</dbReference>
<dbReference type="Gene3D" id="3.40.30.10">
    <property type="entry name" value="Glutaredoxin"/>
    <property type="match status" value="1"/>
</dbReference>
<dbReference type="InterPro" id="IPR008554">
    <property type="entry name" value="Glutaredoxin-like"/>
</dbReference>
<gene>
    <name evidence="1" type="ORF">BJEO58_00112</name>
</gene>
<reference evidence="2" key="1">
    <citation type="submission" date="2017-03" db="EMBL/GenBank/DDBJ databases">
        <authorList>
            <person name="Monnet C."/>
        </authorList>
    </citation>
    <scope>NUCLEOTIDE SEQUENCE [LARGE SCALE GENOMIC DNA]</scope>
    <source>
        <strain evidence="2">SJ5-8</strain>
    </source>
</reference>
<sequence length="85" mass="9290">MVVRVTVLTRADCGLCSAAEQVVAQVAAGRDVDVTVTDIDTDPELKDRYDWDVPVVLVEGRQVGFHRIDPDRLARAIDARQAAEA</sequence>
<dbReference type="InterPro" id="IPR036249">
    <property type="entry name" value="Thioredoxin-like_sf"/>
</dbReference>
<name>A0A2H1L107_9MICO</name>
<proteinExistence type="predicted"/>
<dbReference type="EMBL" id="FXZM01000001">
    <property type="protein sequence ID" value="SMY10542.1"/>
    <property type="molecule type" value="Genomic_DNA"/>
</dbReference>